<evidence type="ECO:0000256" key="6">
    <source>
        <dbReference type="ARBA" id="ARBA00022918"/>
    </source>
</evidence>
<accession>A0ABR1EFS0</accession>
<reference evidence="8 9" key="1">
    <citation type="submission" date="2023-08" db="EMBL/GenBank/DDBJ databases">
        <title>A Necator americanus chromosomal reference genome.</title>
        <authorList>
            <person name="Ilik V."/>
            <person name="Petrzelkova K.J."/>
            <person name="Pardy F."/>
            <person name="Fuh T."/>
            <person name="Niatou-Singa F.S."/>
            <person name="Gouil Q."/>
            <person name="Baker L."/>
            <person name="Ritchie M.E."/>
            <person name="Jex A.R."/>
            <person name="Gazzola D."/>
            <person name="Li H."/>
            <person name="Toshio Fujiwara R."/>
            <person name="Zhan B."/>
            <person name="Aroian R.V."/>
            <person name="Pafco B."/>
            <person name="Schwarz E.M."/>
        </authorList>
    </citation>
    <scope>NUCLEOTIDE SEQUENCE [LARGE SCALE GENOMIC DNA]</scope>
    <source>
        <strain evidence="8 9">Aroian</strain>
        <tissue evidence="8">Whole animal</tissue>
    </source>
</reference>
<dbReference type="InterPro" id="IPR050951">
    <property type="entry name" value="Retrovirus_Pol_polyprotein"/>
</dbReference>
<name>A0ABR1EFS0_NECAM</name>
<keyword evidence="3" id="KW-0540">Nuclease</keyword>
<keyword evidence="9" id="KW-1185">Reference proteome</keyword>
<dbReference type="InterPro" id="IPR041373">
    <property type="entry name" value="RT_RNaseH"/>
</dbReference>
<organism evidence="8 9">
    <name type="scientific">Necator americanus</name>
    <name type="common">Human hookworm</name>
    <dbReference type="NCBI Taxonomy" id="51031"/>
    <lineage>
        <taxon>Eukaryota</taxon>
        <taxon>Metazoa</taxon>
        <taxon>Ecdysozoa</taxon>
        <taxon>Nematoda</taxon>
        <taxon>Chromadorea</taxon>
        <taxon>Rhabditida</taxon>
        <taxon>Rhabditina</taxon>
        <taxon>Rhabditomorpha</taxon>
        <taxon>Strongyloidea</taxon>
        <taxon>Ancylostomatidae</taxon>
        <taxon>Bunostominae</taxon>
        <taxon>Necator</taxon>
    </lineage>
</organism>
<evidence type="ECO:0000313" key="8">
    <source>
        <dbReference type="EMBL" id="KAK6761438.1"/>
    </source>
</evidence>
<evidence type="ECO:0000259" key="7">
    <source>
        <dbReference type="Pfam" id="PF17917"/>
    </source>
</evidence>
<dbReference type="PANTHER" id="PTHR37984:SF5">
    <property type="entry name" value="PROTEIN NYNRIN-LIKE"/>
    <property type="match status" value="1"/>
</dbReference>
<dbReference type="CDD" id="cd09274">
    <property type="entry name" value="RNase_HI_RT_Ty3"/>
    <property type="match status" value="1"/>
</dbReference>
<keyword evidence="2" id="KW-0548">Nucleotidyltransferase</keyword>
<dbReference type="Proteomes" id="UP001303046">
    <property type="component" value="Unassembled WGS sequence"/>
</dbReference>
<dbReference type="PANTHER" id="PTHR37984">
    <property type="entry name" value="PROTEIN CBG26694"/>
    <property type="match status" value="1"/>
</dbReference>
<evidence type="ECO:0000256" key="3">
    <source>
        <dbReference type="ARBA" id="ARBA00022722"/>
    </source>
</evidence>
<dbReference type="Pfam" id="PF17917">
    <property type="entry name" value="RT_RNaseH"/>
    <property type="match status" value="1"/>
</dbReference>
<comment type="caution">
    <text evidence="8">The sequence shown here is derived from an EMBL/GenBank/DDBJ whole genome shotgun (WGS) entry which is preliminary data.</text>
</comment>
<keyword evidence="5" id="KW-0378">Hydrolase</keyword>
<gene>
    <name evidence="8" type="primary">Necator_chrX.g22652</name>
    <name evidence="8" type="ORF">RB195_022489</name>
</gene>
<evidence type="ECO:0000256" key="4">
    <source>
        <dbReference type="ARBA" id="ARBA00022759"/>
    </source>
</evidence>
<protein>
    <recommendedName>
        <fullName evidence="7">Reverse transcriptase RNase H-like domain-containing protein</fullName>
    </recommendedName>
</protein>
<keyword evidence="6" id="KW-0695">RNA-directed DNA polymerase</keyword>
<evidence type="ECO:0000313" key="9">
    <source>
        <dbReference type="Proteomes" id="UP001303046"/>
    </source>
</evidence>
<keyword evidence="1" id="KW-0808">Transferase</keyword>
<evidence type="ECO:0000256" key="5">
    <source>
        <dbReference type="ARBA" id="ARBA00022801"/>
    </source>
</evidence>
<dbReference type="SUPFAM" id="SSF56672">
    <property type="entry name" value="DNA/RNA polymerases"/>
    <property type="match status" value="1"/>
</dbReference>
<evidence type="ECO:0000256" key="2">
    <source>
        <dbReference type="ARBA" id="ARBA00022695"/>
    </source>
</evidence>
<keyword evidence="4" id="KW-0255">Endonuclease</keyword>
<feature type="domain" description="Reverse transcriptase RNase H-like" evidence="7">
    <location>
        <begin position="2"/>
        <end position="94"/>
    </location>
</feature>
<proteinExistence type="predicted"/>
<dbReference type="InterPro" id="IPR043502">
    <property type="entry name" value="DNA/RNA_pol_sf"/>
</dbReference>
<evidence type="ECO:0000256" key="1">
    <source>
        <dbReference type="ARBA" id="ARBA00022679"/>
    </source>
</evidence>
<sequence>MGTIFSHCFADGCVKVIYHASRCLTQPQKNYSQIEKEALALIFAVQKFRRFIHVRHCTLRTDHKPLLAIFRSKERVSVYSANRLQRRATMLLNYSFTIEYINTKDFGQEDALSRLAS</sequence>
<dbReference type="EMBL" id="JAVFWL010000006">
    <property type="protein sequence ID" value="KAK6761438.1"/>
    <property type="molecule type" value="Genomic_DNA"/>
</dbReference>